<dbReference type="KEGG" id="dqu:106748174"/>
<evidence type="ECO:0000313" key="7">
    <source>
        <dbReference type="Proteomes" id="UP000515204"/>
    </source>
</evidence>
<dbReference type="PANTHER" id="PTHR24369:SF210">
    <property type="entry name" value="CHAOPTIN-RELATED"/>
    <property type="match status" value="1"/>
</dbReference>
<protein>
    <submittedName>
        <fullName evidence="8 9">Negative regulator of reactive oxygen species</fullName>
    </submittedName>
</protein>
<dbReference type="Gene3D" id="3.80.10.10">
    <property type="entry name" value="Ribonuclease Inhibitor"/>
    <property type="match status" value="3"/>
</dbReference>
<dbReference type="InterPro" id="IPR001611">
    <property type="entry name" value="Leu-rich_rpt"/>
</dbReference>
<feature type="signal peptide" evidence="6">
    <location>
        <begin position="1"/>
        <end position="18"/>
    </location>
</feature>
<dbReference type="InterPro" id="IPR003591">
    <property type="entry name" value="Leu-rich_rpt_typical-subtyp"/>
</dbReference>
<dbReference type="RefSeq" id="XP_014481912.1">
    <property type="nucleotide sequence ID" value="XM_014626426.1"/>
</dbReference>
<dbReference type="RefSeq" id="XP_014481910.1">
    <property type="nucleotide sequence ID" value="XM_014626424.1"/>
</dbReference>
<feature type="transmembrane region" description="Helical" evidence="5">
    <location>
        <begin position="806"/>
        <end position="831"/>
    </location>
</feature>
<dbReference type="Pfam" id="PF13855">
    <property type="entry name" value="LRR_8"/>
    <property type="match status" value="4"/>
</dbReference>
<keyword evidence="5" id="KW-0472">Membrane</keyword>
<dbReference type="SMART" id="SM00369">
    <property type="entry name" value="LRR_TYP"/>
    <property type="match status" value="10"/>
</dbReference>
<evidence type="ECO:0000256" key="3">
    <source>
        <dbReference type="ARBA" id="ARBA00022737"/>
    </source>
</evidence>
<dbReference type="CTD" id="37549"/>
<keyword evidence="1" id="KW-0433">Leucine-rich repeat</keyword>
<dbReference type="InterPro" id="IPR032675">
    <property type="entry name" value="LRR_dom_sf"/>
</dbReference>
<dbReference type="RefSeq" id="XP_014481909.1">
    <property type="nucleotide sequence ID" value="XM_014626423.1"/>
</dbReference>
<dbReference type="PROSITE" id="PS51450">
    <property type="entry name" value="LRR"/>
    <property type="match status" value="1"/>
</dbReference>
<name>A0A6P3XV50_DINQU</name>
<feature type="compositionally biased region" description="Basic and acidic residues" evidence="4">
    <location>
        <begin position="107"/>
        <end position="120"/>
    </location>
</feature>
<evidence type="ECO:0000313" key="13">
    <source>
        <dbReference type="RefSeq" id="XP_014481912.1"/>
    </source>
</evidence>
<keyword evidence="2 6" id="KW-0732">Signal</keyword>
<proteinExistence type="predicted"/>
<dbReference type="GO" id="GO:0005886">
    <property type="term" value="C:plasma membrane"/>
    <property type="evidence" value="ECO:0007669"/>
    <property type="project" value="TreeGrafter"/>
</dbReference>
<dbReference type="GeneID" id="106748174"/>
<evidence type="ECO:0000313" key="12">
    <source>
        <dbReference type="RefSeq" id="XP_014481911.1"/>
    </source>
</evidence>
<evidence type="ECO:0000313" key="8">
    <source>
        <dbReference type="RefSeq" id="XP_014481907.1"/>
    </source>
</evidence>
<dbReference type="Proteomes" id="UP000515204">
    <property type="component" value="Unplaced"/>
</dbReference>
<evidence type="ECO:0000313" key="10">
    <source>
        <dbReference type="RefSeq" id="XP_014481909.1"/>
    </source>
</evidence>
<keyword evidence="5" id="KW-0812">Transmembrane</keyword>
<dbReference type="OrthoDB" id="2325980at2759"/>
<organism evidence="7 10">
    <name type="scientific">Dinoponera quadriceps</name>
    <name type="common">South American ant</name>
    <dbReference type="NCBI Taxonomy" id="609295"/>
    <lineage>
        <taxon>Eukaryota</taxon>
        <taxon>Metazoa</taxon>
        <taxon>Ecdysozoa</taxon>
        <taxon>Arthropoda</taxon>
        <taxon>Hexapoda</taxon>
        <taxon>Insecta</taxon>
        <taxon>Pterygota</taxon>
        <taxon>Neoptera</taxon>
        <taxon>Endopterygota</taxon>
        <taxon>Hymenoptera</taxon>
        <taxon>Apocrita</taxon>
        <taxon>Aculeata</taxon>
        <taxon>Formicoidea</taxon>
        <taxon>Formicidae</taxon>
        <taxon>Ponerinae</taxon>
        <taxon>Ponerini</taxon>
        <taxon>Dinoponera</taxon>
    </lineage>
</organism>
<dbReference type="AlphaFoldDB" id="A0A6P3XV50"/>
<dbReference type="RefSeq" id="XP_014481911.1">
    <property type="nucleotide sequence ID" value="XM_014626425.1"/>
</dbReference>
<evidence type="ECO:0000256" key="1">
    <source>
        <dbReference type="ARBA" id="ARBA00022614"/>
    </source>
</evidence>
<evidence type="ECO:0000256" key="2">
    <source>
        <dbReference type="ARBA" id="ARBA00022729"/>
    </source>
</evidence>
<evidence type="ECO:0000313" key="11">
    <source>
        <dbReference type="RefSeq" id="XP_014481910.1"/>
    </source>
</evidence>
<dbReference type="SUPFAM" id="SSF52058">
    <property type="entry name" value="L domain-like"/>
    <property type="match status" value="1"/>
</dbReference>
<evidence type="ECO:0000256" key="5">
    <source>
        <dbReference type="SAM" id="Phobius"/>
    </source>
</evidence>
<accession>A0A6P3XV50</accession>
<keyword evidence="3" id="KW-0677">Repeat</keyword>
<feature type="region of interest" description="Disordered" evidence="4">
    <location>
        <begin position="107"/>
        <end position="149"/>
    </location>
</feature>
<dbReference type="InterPro" id="IPR050541">
    <property type="entry name" value="LRR_TM_domain-containing"/>
</dbReference>
<reference evidence="8 9" key="1">
    <citation type="submission" date="2025-04" db="UniProtKB">
        <authorList>
            <consortium name="RefSeq"/>
        </authorList>
    </citation>
    <scope>IDENTIFICATION</scope>
</reference>
<feature type="chain" id="PRO_5044646805" evidence="6">
    <location>
        <begin position="19"/>
        <end position="894"/>
    </location>
</feature>
<evidence type="ECO:0000256" key="6">
    <source>
        <dbReference type="SAM" id="SignalP"/>
    </source>
</evidence>
<feature type="compositionally biased region" description="Basic and acidic residues" evidence="4">
    <location>
        <begin position="129"/>
        <end position="144"/>
    </location>
</feature>
<gene>
    <name evidence="8 9 10 11 12 13" type="primary">LOC106748174</name>
</gene>
<dbReference type="PANTHER" id="PTHR24369">
    <property type="entry name" value="ANTIGEN BSP, PUTATIVE-RELATED"/>
    <property type="match status" value="1"/>
</dbReference>
<dbReference type="RefSeq" id="XP_014481908.1">
    <property type="nucleotide sequence ID" value="XM_014626422.1"/>
</dbReference>
<keyword evidence="7" id="KW-1185">Reference proteome</keyword>
<evidence type="ECO:0000313" key="9">
    <source>
        <dbReference type="RefSeq" id="XP_014481908.1"/>
    </source>
</evidence>
<dbReference type="RefSeq" id="XP_014481907.1">
    <property type="nucleotide sequence ID" value="XM_014626421.1"/>
</dbReference>
<evidence type="ECO:0000256" key="4">
    <source>
        <dbReference type="SAM" id="MobiDB-lite"/>
    </source>
</evidence>
<sequence>MKTPAAWLLTILLAVAAAGNDRTTIFTVSKAAETTSSPSYNTTRKPFHTTPTNGLATSSNKFISDYVRPFTNVKDILMQEIRTLDENTSGAADDKIQEEVAETFKAEAQRDRASLHEKTTVKPSQSTTEKADAAKIETEKKFDDMPYEDDLSGEYIETMDEDEDDDDDDGEDGDVGDIDDEEEVTMECPDHCKCAGQYAAAMTATCTKLVEDQTFMPGIAHLRIEKAGEIRLGPNALRARGLQQLESINIVDTRIVELDRTAFNGITYLFAVNLTRNGLHDVHPNTFQNNTQLSLLTIADNPLKHTQDMKGAKHYLLHASSVTDFDFSNNGLLRLKRTAFSKMQSLGYVNLRGNWLREIESATFDQLNALVEINLSENLLDEITPNLFDNTMVQILRMSGNNLSTLAMIKASKLTLLDASKNRIRTIAKEDLEGVPLLDQLYVKSNNLKRIHPHAFSHLDQLIYVDISDNNISSITEHHFRANSRLQVLLMNDNPALQVLPVFKTSGLKYDTFSIFRFECANCGLKYIQPETFDEMPALNRLILARNQLQGLPDGLLSQLSSLRELDLSDNMISTLQPEMFHGAESLGRINLAGNPLRTLQVTPFLKTPIIFKLDVSRCGLERVWNEAREPLKSLRFLSVRDNLLRRITVEELNAMPKLIGLDLSHNPMDCDNEFNEAVQWLTDRGVSPTESIKSYNDFSNTEDDTESTGISEWTDLAKTVCDGIEDGPPPRRFPAKKEQDILLNIDHEDTESLLRQELDQAEKLLKLDMDHGMRQDENPRMLEDHVYDEDFAVTTKYHTWHNGGLWMSITIILLTLALLLLTAHVALCLAKRRGRGPVLRPPMILRQGLVDNKNCGLVYKPLQEEIATPHMPKRGSFYSSSTFHYDKIVPESV</sequence>
<keyword evidence="5" id="KW-1133">Transmembrane helix</keyword>